<reference evidence="3 4" key="1">
    <citation type="submission" date="2019-01" db="EMBL/GenBank/DDBJ databases">
        <authorList>
            <person name="Ferrante I. M."/>
        </authorList>
    </citation>
    <scope>NUCLEOTIDE SEQUENCE [LARGE SCALE GENOMIC DNA]</scope>
    <source>
        <strain evidence="3 4">B856</strain>
    </source>
</reference>
<evidence type="ECO:0000313" key="4">
    <source>
        <dbReference type="Proteomes" id="UP000291116"/>
    </source>
</evidence>
<feature type="domain" description="Helicase-associated" evidence="2">
    <location>
        <begin position="387"/>
        <end position="444"/>
    </location>
</feature>
<keyword evidence="4" id="KW-1185">Reference proteome</keyword>
<feature type="domain" description="Helicase-associated" evidence="2">
    <location>
        <begin position="318"/>
        <end position="375"/>
    </location>
</feature>
<feature type="domain" description="Helicase-associated" evidence="2">
    <location>
        <begin position="594"/>
        <end position="651"/>
    </location>
</feature>
<dbReference type="Gene3D" id="6.10.140.530">
    <property type="match status" value="5"/>
</dbReference>
<dbReference type="OrthoDB" id="49288at2759"/>
<feature type="compositionally biased region" description="Basic and acidic residues" evidence="1">
    <location>
        <begin position="229"/>
        <end position="240"/>
    </location>
</feature>
<dbReference type="InterPro" id="IPR005114">
    <property type="entry name" value="Helicase_assoc"/>
</dbReference>
<feature type="compositionally biased region" description="Basic and acidic residues" evidence="1">
    <location>
        <begin position="686"/>
        <end position="699"/>
    </location>
</feature>
<feature type="compositionally biased region" description="Basic and acidic residues" evidence="1">
    <location>
        <begin position="168"/>
        <end position="192"/>
    </location>
</feature>
<evidence type="ECO:0000256" key="1">
    <source>
        <dbReference type="SAM" id="MobiDB-lite"/>
    </source>
</evidence>
<feature type="domain" description="Helicase-associated" evidence="2">
    <location>
        <begin position="456"/>
        <end position="513"/>
    </location>
</feature>
<feature type="compositionally biased region" description="Low complexity" evidence="1">
    <location>
        <begin position="111"/>
        <end position="127"/>
    </location>
</feature>
<feature type="compositionally biased region" description="Basic and acidic residues" evidence="1">
    <location>
        <begin position="781"/>
        <end position="798"/>
    </location>
</feature>
<feature type="region of interest" description="Disordered" evidence="1">
    <location>
        <begin position="1"/>
        <end position="264"/>
    </location>
</feature>
<dbReference type="AlphaFoldDB" id="A0A448Z063"/>
<organism evidence="3 4">
    <name type="scientific">Pseudo-nitzschia multistriata</name>
    <dbReference type="NCBI Taxonomy" id="183589"/>
    <lineage>
        <taxon>Eukaryota</taxon>
        <taxon>Sar</taxon>
        <taxon>Stramenopiles</taxon>
        <taxon>Ochrophyta</taxon>
        <taxon>Bacillariophyta</taxon>
        <taxon>Bacillariophyceae</taxon>
        <taxon>Bacillariophycidae</taxon>
        <taxon>Bacillariales</taxon>
        <taxon>Bacillariaceae</taxon>
        <taxon>Pseudo-nitzschia</taxon>
    </lineage>
</organism>
<sequence length="935" mass="107009">MPLSPLHVASSSIAATATTGIEKDEKATADSGAEWKTGNWCWEEPLPDDSDRCTVASGDSPPSAVKSEQGERNEPVAKSERSETVPKSERNEPVPKTEADPPPIKAENVRSTGSPDSVPSSSLSSPPLAQDSGVKAETKQPLERPKKQEDPGASSLQLPTPPPQGPEVKPEVKTESHHASPKMEDEQGDTAHENWAPGCFCWLPDASDLDVPEKRKRKRVPVEDDDAEARDVDAPEEKDCVSSSTAAMSKKNTEGSNKKSRRLPPRFPQAAALGCYRDDDESNCDIWSDGDATFDDIVSESDDESQGSILDANGTIRDAKWEKMYQYLVEFKQKHGTTQVPKGYKADPKLARWIKTQRTLCKRKDRIDRLNEIGFVWKVLSSYGFDDESWETMYQRLVEYKQKHGTTQVPQEYKEHPKLGKWVMRQRAVCKRKDRIDRLNEIGFVWSIRDSSGCDDESWETMYHCLLEYKQTHGTTQVPYHYEKNPKLGKWVMTQRRYCKRKDRIDRLNEIGFVWRVLSSSGYDDESWETMYQRLVECKQKHGTTQVPRKYKEDQKLASWVMTQRSSCKRKDRIDRLNEIGFVWRIKSPSWSDDESWETMYQRLVEYKQKHGTTQVSKGYKEDPKLATWVQTQRSRCRRKDRIDRLNRIGFLWKVEPARNTNLPDVLQSSLPPPEGPENQTQVKTGTHEASEFSKRVEEPSVSSLLSLSPAQGPEMKPEAKAKSRKDEDDLCAEESTDWTPGCFCWLPDLAASDLEAPERVKRKRVQGNDDDDDEEENAMDDNKEDVHSTEDNKDRPRFSGSRHCYFRCDDQSNSHFSDDDASCWEIDSESDNDSQISTFETNNCRRSGNERHDHPPNSIRFQSRPCQKEWGATGESKWEIMYQRLTEYKQKNGSTRVPHLCKADPQLADWKIQNLVHGYKHSGLFAKGRTVLTA</sequence>
<feature type="compositionally biased region" description="Low complexity" evidence="1">
    <location>
        <begin position="700"/>
        <end position="710"/>
    </location>
</feature>
<dbReference type="PANTHER" id="PTHR33418:SF1">
    <property type="entry name" value="HELICASE-ASSOCIATED DOMAIN-CONTAINING PROTEIN"/>
    <property type="match status" value="1"/>
</dbReference>
<feature type="domain" description="Helicase-associated" evidence="2">
    <location>
        <begin position="525"/>
        <end position="582"/>
    </location>
</feature>
<evidence type="ECO:0000313" key="3">
    <source>
        <dbReference type="EMBL" id="VEU35432.1"/>
    </source>
</evidence>
<feature type="compositionally biased region" description="Basic and acidic residues" evidence="1">
    <location>
        <begin position="68"/>
        <end position="99"/>
    </location>
</feature>
<feature type="compositionally biased region" description="Acidic residues" evidence="1">
    <location>
        <begin position="769"/>
        <end position="780"/>
    </location>
</feature>
<protein>
    <recommendedName>
        <fullName evidence="2">Helicase-associated domain-containing protein</fullName>
    </recommendedName>
</protein>
<accession>A0A448Z063</accession>
<dbReference type="Pfam" id="PF03457">
    <property type="entry name" value="HA"/>
    <property type="match status" value="5"/>
</dbReference>
<feature type="compositionally biased region" description="Low complexity" evidence="1">
    <location>
        <begin position="9"/>
        <end position="19"/>
    </location>
</feature>
<feature type="compositionally biased region" description="Basic and acidic residues" evidence="1">
    <location>
        <begin position="134"/>
        <end position="150"/>
    </location>
</feature>
<dbReference type="EMBL" id="CAACVS010000059">
    <property type="protein sequence ID" value="VEU35432.1"/>
    <property type="molecule type" value="Genomic_DNA"/>
</dbReference>
<proteinExistence type="predicted"/>
<feature type="compositionally biased region" description="Basic and acidic residues" evidence="1">
    <location>
        <begin position="716"/>
        <end position="728"/>
    </location>
</feature>
<dbReference type="PANTHER" id="PTHR33418">
    <property type="entry name" value="HELICASE-ASSOCIATED"/>
    <property type="match status" value="1"/>
</dbReference>
<name>A0A448Z063_9STRA</name>
<dbReference type="Proteomes" id="UP000291116">
    <property type="component" value="Unassembled WGS sequence"/>
</dbReference>
<evidence type="ECO:0000259" key="2">
    <source>
        <dbReference type="Pfam" id="PF03457"/>
    </source>
</evidence>
<gene>
    <name evidence="3" type="ORF">PSNMU_V1.4_AUG-EV-PASAV3_0022060</name>
</gene>
<feature type="region of interest" description="Disordered" evidence="1">
    <location>
        <begin position="664"/>
        <end position="729"/>
    </location>
</feature>
<feature type="region of interest" description="Disordered" evidence="1">
    <location>
        <begin position="758"/>
        <end position="798"/>
    </location>
</feature>